<dbReference type="InterPro" id="IPR008979">
    <property type="entry name" value="Galactose-bd-like_sf"/>
</dbReference>
<gene>
    <name evidence="2" type="ORF">RFI_28701</name>
</gene>
<comment type="caution">
    <text evidence="2">The sequence shown here is derived from an EMBL/GenBank/DDBJ whole genome shotgun (WGS) entry which is preliminary data.</text>
</comment>
<evidence type="ECO:0000313" key="3">
    <source>
        <dbReference type="Proteomes" id="UP000023152"/>
    </source>
</evidence>
<sequence>MQTLEHHTKGLLPFVYSHNFDTNDVCHWLGTNKGVDTWQNLALRVHIRVLYSSLAADSKSAHCVVGCELVRCVTGQKKSSWFVIDFKNIKIIPTHCSLKHCITECLRNWKFGVNGQWVTLITHNNDQSLNRKVATHTLIILYHVVKNQSFTRDGTKDVKRMFKYTQDMDSNDLFYFLCTNVVERQWANSVDLQLKSWISIDLKDTKMYLSHYTLRHYNSWDTEALRFLVLEGSDDGVAWIPLRQHAGDKALRKARMAHTLSVETSQYFSRFRIFMTGRNSNINWYLACFGVELYGDDVGGLVSLTANSYQPVSKVTEEKFSEQRKNDAVISGDSLPDDDTGEVIVIVTVIVSQHVGPELFVDAFTYSGDLNTQVSQNHLPNNKQLIGAKNHETTLLEQYENDIMSANLYLMMKNLVYVLETVLIFDFFYFFYKVYFISIVWPTTNIEKYLMQTIQQLIAVSFLYIFFDLKKIYICCLNRLTTLIKEKN</sequence>
<proteinExistence type="predicted"/>
<dbReference type="PANTHER" id="PTHR47457:SF1">
    <property type="entry name" value="BTB DOMAIN-CONTAINING PROTEIN-RELATED"/>
    <property type="match status" value="1"/>
</dbReference>
<reference evidence="2 3" key="1">
    <citation type="journal article" date="2013" name="Curr. Biol.">
        <title>The Genome of the Foraminiferan Reticulomyxa filosa.</title>
        <authorList>
            <person name="Glockner G."/>
            <person name="Hulsmann N."/>
            <person name="Schleicher M."/>
            <person name="Noegel A.A."/>
            <person name="Eichinger L."/>
            <person name="Gallinger C."/>
            <person name="Pawlowski J."/>
            <person name="Sierra R."/>
            <person name="Euteneuer U."/>
            <person name="Pillet L."/>
            <person name="Moustafa A."/>
            <person name="Platzer M."/>
            <person name="Groth M."/>
            <person name="Szafranski K."/>
            <person name="Schliwa M."/>
        </authorList>
    </citation>
    <scope>NUCLEOTIDE SEQUENCE [LARGE SCALE GENOMIC DNA]</scope>
</reference>
<name>X6M4W9_RETFI</name>
<dbReference type="OrthoDB" id="412600at2759"/>
<keyword evidence="1" id="KW-0812">Transmembrane</keyword>
<accession>X6M4W9</accession>
<evidence type="ECO:0000256" key="1">
    <source>
        <dbReference type="SAM" id="Phobius"/>
    </source>
</evidence>
<dbReference type="Proteomes" id="UP000023152">
    <property type="component" value="Unassembled WGS sequence"/>
</dbReference>
<dbReference type="AlphaFoldDB" id="X6M4W9"/>
<evidence type="ECO:0000313" key="2">
    <source>
        <dbReference type="EMBL" id="ETO08686.1"/>
    </source>
</evidence>
<evidence type="ECO:0008006" key="4">
    <source>
        <dbReference type="Google" id="ProtNLM"/>
    </source>
</evidence>
<feature type="transmembrane region" description="Helical" evidence="1">
    <location>
        <begin position="449"/>
        <end position="467"/>
    </location>
</feature>
<keyword evidence="3" id="KW-1185">Reference proteome</keyword>
<keyword evidence="1" id="KW-1133">Transmembrane helix</keyword>
<feature type="transmembrane region" description="Helical" evidence="1">
    <location>
        <begin position="415"/>
        <end position="437"/>
    </location>
</feature>
<protein>
    <recommendedName>
        <fullName evidence="4">F5/8 type C domain-containing protein</fullName>
    </recommendedName>
</protein>
<dbReference type="SUPFAM" id="SSF49785">
    <property type="entry name" value="Galactose-binding domain-like"/>
    <property type="match status" value="1"/>
</dbReference>
<organism evidence="2 3">
    <name type="scientific">Reticulomyxa filosa</name>
    <dbReference type="NCBI Taxonomy" id="46433"/>
    <lineage>
        <taxon>Eukaryota</taxon>
        <taxon>Sar</taxon>
        <taxon>Rhizaria</taxon>
        <taxon>Retaria</taxon>
        <taxon>Foraminifera</taxon>
        <taxon>Monothalamids</taxon>
        <taxon>Reticulomyxidae</taxon>
        <taxon>Reticulomyxa</taxon>
    </lineage>
</organism>
<keyword evidence="1" id="KW-0472">Membrane</keyword>
<dbReference type="PANTHER" id="PTHR47457">
    <property type="entry name" value="OS05G0345500 PROTEIN"/>
    <property type="match status" value="1"/>
</dbReference>
<dbReference type="Gene3D" id="2.60.120.260">
    <property type="entry name" value="Galactose-binding domain-like"/>
    <property type="match status" value="1"/>
</dbReference>
<dbReference type="EMBL" id="ASPP01024801">
    <property type="protein sequence ID" value="ETO08686.1"/>
    <property type="molecule type" value="Genomic_DNA"/>
</dbReference>